<dbReference type="Pfam" id="PF22590">
    <property type="entry name" value="Cas3-like_C_2"/>
    <property type="match status" value="1"/>
</dbReference>
<dbReference type="CDD" id="cd09641">
    <property type="entry name" value="Cas3''_I"/>
    <property type="match status" value="1"/>
</dbReference>
<dbReference type="GO" id="GO:0003677">
    <property type="term" value="F:DNA binding"/>
    <property type="evidence" value="ECO:0007669"/>
    <property type="project" value="InterPro"/>
</dbReference>
<dbReference type="GO" id="GO:0004386">
    <property type="term" value="F:helicase activity"/>
    <property type="evidence" value="ECO:0007669"/>
    <property type="project" value="UniProtKB-KW"/>
</dbReference>
<keyword evidence="8" id="KW-0051">Antiviral defense</keyword>
<dbReference type="InterPro" id="IPR054712">
    <property type="entry name" value="Cas3-like_dom"/>
</dbReference>
<keyword evidence="10" id="KW-0540">Nuclease</keyword>
<reference evidence="10 11" key="1">
    <citation type="submission" date="2016-10" db="EMBL/GenBank/DDBJ databases">
        <authorList>
            <person name="de Groot N.N."/>
        </authorList>
    </citation>
    <scope>NUCLEOTIDE SEQUENCE [LARGE SCALE GENOMIC DNA]</scope>
    <source>
        <strain evidence="10 11">CDM_5</strain>
    </source>
</reference>
<name>A0A1H7Q393_HALLR</name>
<dbReference type="InterPro" id="IPR006483">
    <property type="entry name" value="CRISPR-assoc_Cas3_HD"/>
</dbReference>
<dbReference type="SUPFAM" id="SSF52540">
    <property type="entry name" value="P-loop containing nucleoside triphosphate hydrolases"/>
    <property type="match status" value="1"/>
</dbReference>
<dbReference type="Gene3D" id="1.10.3210.30">
    <property type="match status" value="1"/>
</dbReference>
<evidence type="ECO:0000313" key="10">
    <source>
        <dbReference type="EMBL" id="SEL42621.1"/>
    </source>
</evidence>
<evidence type="ECO:0000313" key="11">
    <source>
        <dbReference type="Proteomes" id="UP000183894"/>
    </source>
</evidence>
<gene>
    <name evidence="10" type="ORF">SAMN04488691_104298</name>
</gene>
<dbReference type="GO" id="GO:0004519">
    <property type="term" value="F:endonuclease activity"/>
    <property type="evidence" value="ECO:0007669"/>
    <property type="project" value="UniProtKB-KW"/>
</dbReference>
<dbReference type="InterPro" id="IPR027417">
    <property type="entry name" value="P-loop_NTPase"/>
</dbReference>
<dbReference type="OrthoDB" id="43851at2157"/>
<dbReference type="Proteomes" id="UP000183894">
    <property type="component" value="Unassembled WGS sequence"/>
</dbReference>
<feature type="domain" description="HD Cas3-type" evidence="9">
    <location>
        <begin position="15"/>
        <end position="231"/>
    </location>
</feature>
<dbReference type="CDD" id="cd17930">
    <property type="entry name" value="DEXHc_cas3"/>
    <property type="match status" value="1"/>
</dbReference>
<dbReference type="Pfam" id="PF18019">
    <property type="entry name" value="Cas3_HD"/>
    <property type="match status" value="1"/>
</dbReference>
<accession>A0A1H7Q393</accession>
<evidence type="ECO:0000256" key="7">
    <source>
        <dbReference type="ARBA" id="ARBA00022840"/>
    </source>
</evidence>
<evidence type="ECO:0000256" key="1">
    <source>
        <dbReference type="ARBA" id="ARBA00006847"/>
    </source>
</evidence>
<comment type="similarity">
    <text evidence="2">In the central section; belongs to the CRISPR-associated helicase Cas3 family.</text>
</comment>
<keyword evidence="7" id="KW-0067">ATP-binding</keyword>
<evidence type="ECO:0000256" key="8">
    <source>
        <dbReference type="ARBA" id="ARBA00023118"/>
    </source>
</evidence>
<protein>
    <submittedName>
        <fullName evidence="10">CRISPR-associated endonuclease/helicase Cas3</fullName>
    </submittedName>
</protein>
<dbReference type="EMBL" id="FOAD01000004">
    <property type="protein sequence ID" value="SEL42621.1"/>
    <property type="molecule type" value="Genomic_DNA"/>
</dbReference>
<proteinExistence type="inferred from homology"/>
<evidence type="ECO:0000256" key="4">
    <source>
        <dbReference type="ARBA" id="ARBA00022741"/>
    </source>
</evidence>
<dbReference type="NCBIfam" id="TIGR01596">
    <property type="entry name" value="cas3_HD"/>
    <property type="match status" value="1"/>
</dbReference>
<evidence type="ECO:0000256" key="6">
    <source>
        <dbReference type="ARBA" id="ARBA00022806"/>
    </source>
</evidence>
<keyword evidence="4" id="KW-0547">Nucleotide-binding</keyword>
<dbReference type="Gene3D" id="3.40.50.300">
    <property type="entry name" value="P-loop containing nucleotide triphosphate hydrolases"/>
    <property type="match status" value="1"/>
</dbReference>
<organism evidence="10 11">
    <name type="scientific">Haloferax larsenii</name>
    <dbReference type="NCBI Taxonomy" id="302484"/>
    <lineage>
        <taxon>Archaea</taxon>
        <taxon>Methanobacteriati</taxon>
        <taxon>Methanobacteriota</taxon>
        <taxon>Stenosarchaea group</taxon>
        <taxon>Halobacteria</taxon>
        <taxon>Halobacteriales</taxon>
        <taxon>Haloferacaceae</taxon>
        <taxon>Haloferax</taxon>
    </lineage>
</organism>
<evidence type="ECO:0000256" key="5">
    <source>
        <dbReference type="ARBA" id="ARBA00022801"/>
    </source>
</evidence>
<keyword evidence="5" id="KW-0378">Hydrolase</keyword>
<dbReference type="GO" id="GO:0005524">
    <property type="term" value="F:ATP binding"/>
    <property type="evidence" value="ECO:0007669"/>
    <property type="project" value="UniProtKB-KW"/>
</dbReference>
<dbReference type="InterPro" id="IPR006935">
    <property type="entry name" value="Helicase/UvrB_N"/>
</dbReference>
<comment type="similarity">
    <text evidence="1">In the N-terminal section; belongs to the CRISPR-associated nuclease Cas3-HD family.</text>
</comment>
<evidence type="ECO:0000256" key="3">
    <source>
        <dbReference type="ARBA" id="ARBA00022723"/>
    </source>
</evidence>
<keyword evidence="6 10" id="KW-0347">Helicase</keyword>
<dbReference type="GO" id="GO:0046872">
    <property type="term" value="F:metal ion binding"/>
    <property type="evidence" value="ECO:0007669"/>
    <property type="project" value="UniProtKB-KW"/>
</dbReference>
<keyword evidence="10" id="KW-0255">Endonuclease</keyword>
<evidence type="ECO:0000259" key="9">
    <source>
        <dbReference type="PROSITE" id="PS51643"/>
    </source>
</evidence>
<dbReference type="InterPro" id="IPR038257">
    <property type="entry name" value="CRISPR-assoc_Cas3_HD_sf"/>
</dbReference>
<dbReference type="Pfam" id="PF04851">
    <property type="entry name" value="ResIII"/>
    <property type="match status" value="1"/>
</dbReference>
<dbReference type="PROSITE" id="PS51643">
    <property type="entry name" value="HD_CAS3"/>
    <property type="match status" value="1"/>
</dbReference>
<evidence type="ECO:0000256" key="2">
    <source>
        <dbReference type="ARBA" id="ARBA00009046"/>
    </source>
</evidence>
<sequence>MTSEHERRYSHPPEDDQPGVFLFDHLCDVRNRVDMIVPTEATTPDDESLRGVVRRLALVHDIGKATTYFQQYIGEHSGTPEHDALRYHAPLGSFAAYYVLQETGHATATCLAGFIAVAKHHGRLPNAITYLFSRVSSPDPEPRRRIKHQVVDIHQHAPTLASAIFETATSDDSAWKAFAMACANDESLFDEIASHVTRNGERPLTDPEFLTDEFYGLMLECWGILVLADKTSAAGAPHEQSVYSAVSPSTETLTQYIDTLSGATTNPRGTRTERLNHFRSRARRDVLDSVTDLVDDDSNVATITLPTGMGKTLTGLNAAFEIRDQTDGARIVYALPFTSIIDQVGAEVQTIFETDGTDGVLALHHHLSETRFENTEGDDDAADLNDDVAGMLGESWRAGLTITTFVQLFESLAGPQNTQSMKIPALRNSVVVLDEPQSLPLDWWKLVPRMVEVLTEQYGATVISMTATQPELFPDAKPLVSEAEQYFSVAERVQYRLHGSIDRFLQGDDQPLGYDAAATELVEVATAGESLLAICNTIDSARALTAAVRERLAAVNLAEQYFEVLHTGASDPVTRTVERVRQSTKCVFVHLSTRLRPTDRLALIQTVKRLRDAGIPVIAVTTQLVEAGVDVSFENVYRDLAPVDSIVQAAGRCNRSFEQDRGDVTIWWLAQPAEQTHTPAVAVYDNNGPSLTPVTAAALDSVRGDETKLDGKAVARTAVNEYYRRLHHEKNVGKEQYCKHVEAADAESLGRLSLIAQTNTVDVLIAVTESDRDLVSALEKAYDNYEFETVKRLLNATKPLRVSVPIYRDGSPEAKTVTNLRPLAGHDEERSLRVLSAETHTFERYFDHTTGFVVPDTTIEDRFL</sequence>
<dbReference type="GO" id="GO:0051607">
    <property type="term" value="P:defense response to virus"/>
    <property type="evidence" value="ECO:0007669"/>
    <property type="project" value="UniProtKB-KW"/>
</dbReference>
<keyword evidence="3" id="KW-0479">Metal-binding</keyword>
<dbReference type="AlphaFoldDB" id="A0A1H7Q393"/>
<dbReference type="GO" id="GO:0016787">
    <property type="term" value="F:hydrolase activity"/>
    <property type="evidence" value="ECO:0007669"/>
    <property type="project" value="UniProtKB-KW"/>
</dbReference>
<dbReference type="RefSeq" id="WP_074794013.1">
    <property type="nucleotide sequence ID" value="NZ_FOAD01000004.1"/>
</dbReference>